<proteinExistence type="predicted"/>
<dbReference type="InterPro" id="IPR002877">
    <property type="entry name" value="RNA_MeTrfase_FtsJ_dom"/>
</dbReference>
<protein>
    <recommendedName>
        <fullName evidence="2">Ribosomal RNA methyltransferase FtsJ domain-containing protein</fullName>
    </recommendedName>
</protein>
<dbReference type="InterPro" id="IPR029063">
    <property type="entry name" value="SAM-dependent_MTases_sf"/>
</dbReference>
<keyword evidence="4" id="KW-1185">Reference proteome</keyword>
<sequence length="390" mass="43507">MTTAITSIAELNVTLRRARVTIPVTSFEQKFLDLPDKSVAEPFRRLLIIKPLSRNDPGVIEFCNKQRERQQTQQTSFYVERYQRTIAAISQDQGGIFEGNRVRRFFDLGYSPGGFSSWLLNRNPSARGVGIDKNASEGSMLENEAGRYTIRTEDIITLVLQSVENGEDPIIPLAANDGDGSANHYDLVIAGAFPVGEGHIEWWIRLQLVLSQLLLVLINTTQGGASIILVNTKPFCWMAEEIGILRHSFEQLTAKKGDTHKKSSSCYLICTGFRASMEDVQKYGAWIKKMLVRLQARSREEGAGRVFDAELTMPTISGRTFDEIFDSEHQKVLELFTEPWNIQYKALKGMFENIISKNAASPTSAKSFWGSASAPAGRNRGAGADSDSWL</sequence>
<organism evidence="3 4">
    <name type="scientific">Somion occarium</name>
    <dbReference type="NCBI Taxonomy" id="3059160"/>
    <lineage>
        <taxon>Eukaryota</taxon>
        <taxon>Fungi</taxon>
        <taxon>Dikarya</taxon>
        <taxon>Basidiomycota</taxon>
        <taxon>Agaricomycotina</taxon>
        <taxon>Agaricomycetes</taxon>
        <taxon>Polyporales</taxon>
        <taxon>Cerrenaceae</taxon>
        <taxon>Somion</taxon>
    </lineage>
</organism>
<dbReference type="SUPFAM" id="SSF53335">
    <property type="entry name" value="S-adenosyl-L-methionine-dependent methyltransferases"/>
    <property type="match status" value="1"/>
</dbReference>
<feature type="domain" description="Ribosomal RNA methyltransferase FtsJ" evidence="2">
    <location>
        <begin position="92"/>
        <end position="273"/>
    </location>
</feature>
<gene>
    <name evidence="3" type="ORF">GFSPODELE1_LOCUS8142</name>
</gene>
<name>A0ABP1DVE9_9APHY</name>
<dbReference type="Pfam" id="PF01728">
    <property type="entry name" value="FtsJ"/>
    <property type="match status" value="1"/>
</dbReference>
<evidence type="ECO:0000259" key="2">
    <source>
        <dbReference type="Pfam" id="PF01728"/>
    </source>
</evidence>
<accession>A0ABP1DVE9</accession>
<dbReference type="Gene3D" id="3.40.50.150">
    <property type="entry name" value="Vaccinia Virus protein VP39"/>
    <property type="match status" value="1"/>
</dbReference>
<evidence type="ECO:0000313" key="3">
    <source>
        <dbReference type="EMBL" id="CAL1711028.1"/>
    </source>
</evidence>
<dbReference type="Proteomes" id="UP001497453">
    <property type="component" value="Chromosome 6"/>
</dbReference>
<evidence type="ECO:0000313" key="4">
    <source>
        <dbReference type="Proteomes" id="UP001497453"/>
    </source>
</evidence>
<reference evidence="4" key="1">
    <citation type="submission" date="2024-04" db="EMBL/GenBank/DDBJ databases">
        <authorList>
            <person name="Shaw F."/>
            <person name="Minotto A."/>
        </authorList>
    </citation>
    <scope>NUCLEOTIDE SEQUENCE [LARGE SCALE GENOMIC DNA]</scope>
</reference>
<evidence type="ECO:0000256" key="1">
    <source>
        <dbReference type="SAM" id="MobiDB-lite"/>
    </source>
</evidence>
<feature type="region of interest" description="Disordered" evidence="1">
    <location>
        <begin position="363"/>
        <end position="390"/>
    </location>
</feature>
<dbReference type="EMBL" id="OZ037949">
    <property type="protein sequence ID" value="CAL1711028.1"/>
    <property type="molecule type" value="Genomic_DNA"/>
</dbReference>